<dbReference type="OrthoDB" id="9771372at2"/>
<dbReference type="Gene3D" id="1.10.8.60">
    <property type="match status" value="1"/>
</dbReference>
<dbReference type="InterPro" id="IPR009057">
    <property type="entry name" value="Homeodomain-like_sf"/>
</dbReference>
<dbReference type="FunFam" id="3.40.50.300:FF:000006">
    <property type="entry name" value="DNA-binding transcriptional regulator NtrC"/>
    <property type="match status" value="1"/>
</dbReference>
<keyword evidence="10" id="KW-1185">Reference proteome</keyword>
<dbReference type="Pfam" id="PF00072">
    <property type="entry name" value="Response_reg"/>
    <property type="match status" value="1"/>
</dbReference>
<name>A0A2P7VJU5_9BACL</name>
<organism evidence="9 10">
    <name type="scientific">Brevibacillus fortis</name>
    <dbReference type="NCBI Taxonomy" id="2126352"/>
    <lineage>
        <taxon>Bacteria</taxon>
        <taxon>Bacillati</taxon>
        <taxon>Bacillota</taxon>
        <taxon>Bacilli</taxon>
        <taxon>Bacillales</taxon>
        <taxon>Paenibacillaceae</taxon>
        <taxon>Brevibacillus</taxon>
    </lineage>
</organism>
<dbReference type="InterPro" id="IPR002078">
    <property type="entry name" value="Sigma_54_int"/>
</dbReference>
<dbReference type="PROSITE" id="PS50045">
    <property type="entry name" value="SIGMA54_INTERACT_4"/>
    <property type="match status" value="1"/>
</dbReference>
<keyword evidence="3" id="KW-0805">Transcription regulation</keyword>
<evidence type="ECO:0000256" key="6">
    <source>
        <dbReference type="PROSITE-ProRule" id="PRU00169"/>
    </source>
</evidence>
<dbReference type="InterPro" id="IPR025943">
    <property type="entry name" value="Sigma_54_int_dom_ATP-bd_2"/>
</dbReference>
<evidence type="ECO:0000256" key="5">
    <source>
        <dbReference type="ARBA" id="ARBA00023163"/>
    </source>
</evidence>
<comment type="caution">
    <text evidence="9">The sequence shown here is derived from an EMBL/GenBank/DDBJ whole genome shotgun (WGS) entry which is preliminary data.</text>
</comment>
<dbReference type="InterPro" id="IPR058031">
    <property type="entry name" value="AAA_lid_NorR"/>
</dbReference>
<keyword evidence="5" id="KW-0804">Transcription</keyword>
<feature type="modified residue" description="4-aspartylphosphate" evidence="6">
    <location>
        <position position="51"/>
    </location>
</feature>
<dbReference type="InterPro" id="IPR025944">
    <property type="entry name" value="Sigma_54_int_dom_CS"/>
</dbReference>
<dbReference type="InterPro" id="IPR011006">
    <property type="entry name" value="CheY-like_superfamily"/>
</dbReference>
<gene>
    <name evidence="9" type="ORF">C7R93_01830</name>
</gene>
<dbReference type="GO" id="GO:0006355">
    <property type="term" value="P:regulation of DNA-templated transcription"/>
    <property type="evidence" value="ECO:0007669"/>
    <property type="project" value="InterPro"/>
</dbReference>
<sequence>MHHLLVIDDEPAICQSLEFALEEKYLVNTFTDPEAALPFLQQVEIALVLLDLKIGAHDGTEVLKEIKRLSPDTVVIMMTAFGSISSSVEAMRHGAFYYLTKPLMMDELDILLSKAEELYQLQTRVKWLSEELDKLSDSYGLIGNSKAMQQILDLIDKVKDIDSSVLINGESGTGKELVARAIHYQGQRRNKRFQAVNCAAIPDNLLESELFGYEKGAFTGAMQSKPGQFVLADGGTIFLDEIGEMDMSLQSKLLRVIQERTVTPLGGLEEKSIDVRIIAATNRDLWKEVKAHRFREDLYYRLNVIPIQLAPLREREGDVPLLVHSFIKKISERMGKPIDGISQEALQVMESYDFPGNIRELQNIVERAIALTSSSLIEKRDLPKELQGTQPKQVTSKQKLIPVYVGDTLEQIEKKVILHTLAHQEGNRRKTAQLLEMGERTLRDKLKKYQDEQEEE</sequence>
<dbReference type="SUPFAM" id="SSF46689">
    <property type="entry name" value="Homeodomain-like"/>
    <property type="match status" value="1"/>
</dbReference>
<dbReference type="Gene3D" id="1.10.10.60">
    <property type="entry name" value="Homeodomain-like"/>
    <property type="match status" value="1"/>
</dbReference>
<dbReference type="SUPFAM" id="SSF52540">
    <property type="entry name" value="P-loop containing nucleoside triphosphate hydrolases"/>
    <property type="match status" value="1"/>
</dbReference>
<dbReference type="SUPFAM" id="SSF52172">
    <property type="entry name" value="CheY-like"/>
    <property type="match status" value="1"/>
</dbReference>
<dbReference type="GO" id="GO:0005524">
    <property type="term" value="F:ATP binding"/>
    <property type="evidence" value="ECO:0007669"/>
    <property type="project" value="UniProtKB-KW"/>
</dbReference>
<feature type="domain" description="Sigma-54 factor interaction" evidence="7">
    <location>
        <begin position="141"/>
        <end position="370"/>
    </location>
</feature>
<dbReference type="InterPro" id="IPR001789">
    <property type="entry name" value="Sig_transdc_resp-reg_receiver"/>
</dbReference>
<dbReference type="SMART" id="SM00382">
    <property type="entry name" value="AAA"/>
    <property type="match status" value="1"/>
</dbReference>
<evidence type="ECO:0000256" key="1">
    <source>
        <dbReference type="ARBA" id="ARBA00022741"/>
    </source>
</evidence>
<dbReference type="InterPro" id="IPR003593">
    <property type="entry name" value="AAA+_ATPase"/>
</dbReference>
<dbReference type="PANTHER" id="PTHR32071">
    <property type="entry name" value="TRANSCRIPTIONAL REGULATORY PROTEIN"/>
    <property type="match status" value="1"/>
</dbReference>
<dbReference type="GO" id="GO:0043565">
    <property type="term" value="F:sequence-specific DNA binding"/>
    <property type="evidence" value="ECO:0007669"/>
    <property type="project" value="InterPro"/>
</dbReference>
<dbReference type="CDD" id="cd00009">
    <property type="entry name" value="AAA"/>
    <property type="match status" value="1"/>
</dbReference>
<dbReference type="EMBL" id="PXZM01000003">
    <property type="protein sequence ID" value="PSJ99454.1"/>
    <property type="molecule type" value="Genomic_DNA"/>
</dbReference>
<evidence type="ECO:0000256" key="2">
    <source>
        <dbReference type="ARBA" id="ARBA00022840"/>
    </source>
</evidence>
<dbReference type="Gene3D" id="3.40.50.2300">
    <property type="match status" value="1"/>
</dbReference>
<dbReference type="Pfam" id="PF00158">
    <property type="entry name" value="Sigma54_activat"/>
    <property type="match status" value="1"/>
</dbReference>
<dbReference type="SMART" id="SM00448">
    <property type="entry name" value="REC"/>
    <property type="match status" value="1"/>
</dbReference>
<keyword evidence="1" id="KW-0547">Nucleotide-binding</keyword>
<dbReference type="InterPro" id="IPR002197">
    <property type="entry name" value="HTH_Fis"/>
</dbReference>
<evidence type="ECO:0000259" key="8">
    <source>
        <dbReference type="PROSITE" id="PS50110"/>
    </source>
</evidence>
<protein>
    <submittedName>
        <fullName evidence="9">Sigma-54-dependent Fis family transcriptional regulator</fullName>
    </submittedName>
</protein>
<evidence type="ECO:0000259" key="7">
    <source>
        <dbReference type="PROSITE" id="PS50045"/>
    </source>
</evidence>
<keyword evidence="4" id="KW-0238">DNA-binding</keyword>
<evidence type="ECO:0000313" key="9">
    <source>
        <dbReference type="EMBL" id="PSJ99454.1"/>
    </source>
</evidence>
<reference evidence="9 10" key="1">
    <citation type="submission" date="2018-03" db="EMBL/GenBank/DDBJ databases">
        <title>Brevisbacillus phylogenomics.</title>
        <authorList>
            <person name="Dunlap C."/>
        </authorList>
    </citation>
    <scope>NUCLEOTIDE SEQUENCE [LARGE SCALE GENOMIC DNA]</scope>
    <source>
        <strain evidence="9 10">NRRL NRS-1210</strain>
    </source>
</reference>
<feature type="domain" description="Response regulatory" evidence="8">
    <location>
        <begin position="3"/>
        <end position="116"/>
    </location>
</feature>
<keyword evidence="2" id="KW-0067">ATP-binding</keyword>
<dbReference type="PROSITE" id="PS00675">
    <property type="entry name" value="SIGMA54_INTERACT_1"/>
    <property type="match status" value="1"/>
</dbReference>
<dbReference type="PROSITE" id="PS50110">
    <property type="entry name" value="RESPONSE_REGULATORY"/>
    <property type="match status" value="1"/>
</dbReference>
<dbReference type="AlphaFoldDB" id="A0A2P7VJU5"/>
<evidence type="ECO:0000256" key="3">
    <source>
        <dbReference type="ARBA" id="ARBA00023015"/>
    </source>
</evidence>
<keyword evidence="6" id="KW-0597">Phosphoprotein</keyword>
<dbReference type="PROSITE" id="PS00676">
    <property type="entry name" value="SIGMA54_INTERACT_2"/>
    <property type="match status" value="1"/>
</dbReference>
<dbReference type="PANTHER" id="PTHR32071:SF57">
    <property type="entry name" value="C4-DICARBOXYLATE TRANSPORT TRANSCRIPTIONAL REGULATORY PROTEIN DCTD"/>
    <property type="match status" value="1"/>
</dbReference>
<evidence type="ECO:0000313" key="10">
    <source>
        <dbReference type="Proteomes" id="UP000240419"/>
    </source>
</evidence>
<dbReference type="Pfam" id="PF25601">
    <property type="entry name" value="AAA_lid_14"/>
    <property type="match status" value="1"/>
</dbReference>
<dbReference type="InterPro" id="IPR025662">
    <property type="entry name" value="Sigma_54_int_dom_ATP-bd_1"/>
</dbReference>
<dbReference type="PRINTS" id="PR01590">
    <property type="entry name" value="HTHFIS"/>
</dbReference>
<dbReference type="Proteomes" id="UP000240419">
    <property type="component" value="Unassembled WGS sequence"/>
</dbReference>
<dbReference type="Pfam" id="PF02954">
    <property type="entry name" value="HTH_8"/>
    <property type="match status" value="1"/>
</dbReference>
<evidence type="ECO:0000256" key="4">
    <source>
        <dbReference type="ARBA" id="ARBA00023125"/>
    </source>
</evidence>
<dbReference type="PROSITE" id="PS00688">
    <property type="entry name" value="SIGMA54_INTERACT_3"/>
    <property type="match status" value="1"/>
</dbReference>
<dbReference type="RefSeq" id="WP_106837203.1">
    <property type="nucleotide sequence ID" value="NZ_JARMEZ010000035.1"/>
</dbReference>
<dbReference type="InterPro" id="IPR027417">
    <property type="entry name" value="P-loop_NTPase"/>
</dbReference>
<dbReference type="GO" id="GO:0000160">
    <property type="term" value="P:phosphorelay signal transduction system"/>
    <property type="evidence" value="ECO:0007669"/>
    <property type="project" value="InterPro"/>
</dbReference>
<accession>A0A2P7VJU5</accession>
<dbReference type="Gene3D" id="3.40.50.300">
    <property type="entry name" value="P-loop containing nucleotide triphosphate hydrolases"/>
    <property type="match status" value="1"/>
</dbReference>
<proteinExistence type="predicted"/>